<proteinExistence type="predicted"/>
<dbReference type="AlphaFoldDB" id="A0AAN8PG93"/>
<dbReference type="Proteomes" id="UP001372834">
    <property type="component" value="Unassembled WGS sequence"/>
</dbReference>
<sequence length="136" mass="15478">MGREHEETGIFVKLCTPVKLWMDVTLKWSFEGFLRKSSLCVPLLPTGANQITTHSYFYDYNSHFSHAVETRRTSKLPQLIGGKEVLESFEDRDRVHKAQIVLLATFEIVGKILIGLPKTAELVSCGYDLVKEFRSS</sequence>
<organism evidence="1 2">
    <name type="scientific">Polyplax serrata</name>
    <name type="common">Common mouse louse</name>
    <dbReference type="NCBI Taxonomy" id="468196"/>
    <lineage>
        <taxon>Eukaryota</taxon>
        <taxon>Metazoa</taxon>
        <taxon>Ecdysozoa</taxon>
        <taxon>Arthropoda</taxon>
        <taxon>Hexapoda</taxon>
        <taxon>Insecta</taxon>
        <taxon>Pterygota</taxon>
        <taxon>Neoptera</taxon>
        <taxon>Paraneoptera</taxon>
        <taxon>Psocodea</taxon>
        <taxon>Troctomorpha</taxon>
        <taxon>Phthiraptera</taxon>
        <taxon>Anoplura</taxon>
        <taxon>Polyplacidae</taxon>
        <taxon>Polyplax</taxon>
    </lineage>
</organism>
<accession>A0AAN8PG93</accession>
<protein>
    <submittedName>
        <fullName evidence="1">Uncharacterized protein</fullName>
    </submittedName>
</protein>
<name>A0AAN8PG93_POLSC</name>
<reference evidence="1 2" key="1">
    <citation type="submission" date="2023-10" db="EMBL/GenBank/DDBJ databases">
        <title>Genomes of two closely related lineages of the louse Polyplax serrata with different host specificities.</title>
        <authorList>
            <person name="Martinu J."/>
            <person name="Tarabai H."/>
            <person name="Stefka J."/>
            <person name="Hypsa V."/>
        </authorList>
    </citation>
    <scope>NUCLEOTIDE SEQUENCE [LARGE SCALE GENOMIC DNA]</scope>
    <source>
        <strain evidence="1">HR10_N</strain>
    </source>
</reference>
<gene>
    <name evidence="1" type="ORF">RUM43_008651</name>
</gene>
<comment type="caution">
    <text evidence="1">The sequence shown here is derived from an EMBL/GenBank/DDBJ whole genome shotgun (WGS) entry which is preliminary data.</text>
</comment>
<evidence type="ECO:0000313" key="2">
    <source>
        <dbReference type="Proteomes" id="UP001372834"/>
    </source>
</evidence>
<evidence type="ECO:0000313" key="1">
    <source>
        <dbReference type="EMBL" id="KAK6622808.1"/>
    </source>
</evidence>
<dbReference type="EMBL" id="JAWJWE010000038">
    <property type="protein sequence ID" value="KAK6622808.1"/>
    <property type="molecule type" value="Genomic_DNA"/>
</dbReference>